<reference evidence="1" key="1">
    <citation type="submission" date="2023-08" db="EMBL/GenBank/DDBJ databases">
        <authorList>
            <person name="Chen Y."/>
            <person name="Shah S."/>
            <person name="Dougan E. K."/>
            <person name="Thang M."/>
            <person name="Chan C."/>
        </authorList>
    </citation>
    <scope>NUCLEOTIDE SEQUENCE</scope>
</reference>
<dbReference type="AlphaFoldDB" id="A0AA36NAV3"/>
<keyword evidence="2" id="KW-1185">Reference proteome</keyword>
<evidence type="ECO:0000313" key="2">
    <source>
        <dbReference type="Proteomes" id="UP001178507"/>
    </source>
</evidence>
<dbReference type="EMBL" id="CAUJNA010003326">
    <property type="protein sequence ID" value="CAJ1399154.1"/>
    <property type="molecule type" value="Genomic_DNA"/>
</dbReference>
<protein>
    <submittedName>
        <fullName evidence="1">Uncharacterized protein</fullName>
    </submittedName>
</protein>
<organism evidence="1 2">
    <name type="scientific">Effrenium voratum</name>
    <dbReference type="NCBI Taxonomy" id="2562239"/>
    <lineage>
        <taxon>Eukaryota</taxon>
        <taxon>Sar</taxon>
        <taxon>Alveolata</taxon>
        <taxon>Dinophyceae</taxon>
        <taxon>Suessiales</taxon>
        <taxon>Symbiodiniaceae</taxon>
        <taxon>Effrenium</taxon>
    </lineage>
</organism>
<comment type="caution">
    <text evidence="1">The sequence shown here is derived from an EMBL/GenBank/DDBJ whole genome shotgun (WGS) entry which is preliminary data.</text>
</comment>
<gene>
    <name evidence="1" type="ORF">EVOR1521_LOCUS22740</name>
</gene>
<accession>A0AA36NAV3</accession>
<dbReference type="Proteomes" id="UP001178507">
    <property type="component" value="Unassembled WGS sequence"/>
</dbReference>
<name>A0AA36NAV3_9DINO</name>
<proteinExistence type="predicted"/>
<sequence length="144" mass="16491">MQRAIQTWKNSEPTSRETYVKDLELELEELADRILCHRCPVVAAMPRRWHARVLCCLDVMDLTHSLVQPSQQCLQIHLQKFQELFEIESLVVKKQWRRLQARCVSANLPQVADFLSAQIAHAGSNSKAQSKQAVSGQRQSCEHG</sequence>
<evidence type="ECO:0000313" key="1">
    <source>
        <dbReference type="EMBL" id="CAJ1399154.1"/>
    </source>
</evidence>